<keyword evidence="1 3" id="KW-0547">Nucleotide-binding</keyword>
<dbReference type="Pfam" id="PF00069">
    <property type="entry name" value="Pkinase"/>
    <property type="match status" value="1"/>
</dbReference>
<dbReference type="AlphaFoldDB" id="A2EV88"/>
<keyword evidence="6" id="KW-0418">Kinase</keyword>
<dbReference type="SUPFAM" id="SSF56112">
    <property type="entry name" value="Protein kinase-like (PK-like)"/>
    <property type="match status" value="1"/>
</dbReference>
<reference evidence="6" key="1">
    <citation type="submission" date="2006-10" db="EMBL/GenBank/DDBJ databases">
        <authorList>
            <person name="Amadeo P."/>
            <person name="Zhao Q."/>
            <person name="Wortman J."/>
            <person name="Fraser-Liggett C."/>
            <person name="Carlton J."/>
        </authorList>
    </citation>
    <scope>NUCLEOTIDE SEQUENCE</scope>
    <source>
        <strain evidence="6">G3</strain>
    </source>
</reference>
<dbReference type="OMA" id="RECAIVQ"/>
<gene>
    <name evidence="6" type="ORF">TVAG_043480</name>
</gene>
<dbReference type="FunFam" id="1.10.510.10:FF:000956">
    <property type="entry name" value="CAMK family protein kinase"/>
    <property type="match status" value="1"/>
</dbReference>
<comment type="similarity">
    <text evidence="4">Belongs to the protein kinase superfamily.</text>
</comment>
<dbReference type="SMR" id="A2EV88"/>
<evidence type="ECO:0000256" key="3">
    <source>
        <dbReference type="PROSITE-ProRule" id="PRU10141"/>
    </source>
</evidence>
<dbReference type="GO" id="GO:0005524">
    <property type="term" value="F:ATP binding"/>
    <property type="evidence" value="ECO:0007669"/>
    <property type="project" value="UniProtKB-UniRule"/>
</dbReference>
<evidence type="ECO:0000256" key="4">
    <source>
        <dbReference type="RuleBase" id="RU000304"/>
    </source>
</evidence>
<evidence type="ECO:0000256" key="2">
    <source>
        <dbReference type="ARBA" id="ARBA00022840"/>
    </source>
</evidence>
<dbReference type="KEGG" id="tva:4761245"/>
<dbReference type="InterPro" id="IPR045269">
    <property type="entry name" value="Atg1-like"/>
</dbReference>
<dbReference type="STRING" id="5722.A2EV88"/>
<evidence type="ECO:0000259" key="5">
    <source>
        <dbReference type="PROSITE" id="PS50011"/>
    </source>
</evidence>
<dbReference type="eggNOG" id="KOG0583">
    <property type="taxonomic scope" value="Eukaryota"/>
</dbReference>
<dbReference type="Gene3D" id="1.10.510.10">
    <property type="entry name" value="Transferase(Phosphotransferase) domain 1"/>
    <property type="match status" value="1"/>
</dbReference>
<dbReference type="PROSITE" id="PS00107">
    <property type="entry name" value="PROTEIN_KINASE_ATP"/>
    <property type="match status" value="1"/>
</dbReference>
<dbReference type="SMART" id="SM00220">
    <property type="entry name" value="S_TKc"/>
    <property type="match status" value="1"/>
</dbReference>
<dbReference type="RefSeq" id="XP_001315625.1">
    <property type="nucleotide sequence ID" value="XM_001315590.1"/>
</dbReference>
<dbReference type="FunFam" id="3.30.200.20:FF:000042">
    <property type="entry name" value="Aurora kinase A"/>
    <property type="match status" value="1"/>
</dbReference>
<dbReference type="OrthoDB" id="193931at2759"/>
<feature type="binding site" evidence="3">
    <location>
        <position position="50"/>
    </location>
    <ligand>
        <name>ATP</name>
        <dbReference type="ChEBI" id="CHEBI:30616"/>
    </ligand>
</feature>
<evidence type="ECO:0000256" key="1">
    <source>
        <dbReference type="ARBA" id="ARBA00022741"/>
    </source>
</evidence>
<reference evidence="6" key="2">
    <citation type="journal article" date="2007" name="Science">
        <title>Draft genome sequence of the sexually transmitted pathogen Trichomonas vaginalis.</title>
        <authorList>
            <person name="Carlton J.M."/>
            <person name="Hirt R.P."/>
            <person name="Silva J.C."/>
            <person name="Delcher A.L."/>
            <person name="Schatz M."/>
            <person name="Zhao Q."/>
            <person name="Wortman J.R."/>
            <person name="Bidwell S.L."/>
            <person name="Alsmark U.C.M."/>
            <person name="Besteiro S."/>
            <person name="Sicheritz-Ponten T."/>
            <person name="Noel C.J."/>
            <person name="Dacks J.B."/>
            <person name="Foster P.G."/>
            <person name="Simillion C."/>
            <person name="Van de Peer Y."/>
            <person name="Miranda-Saavedra D."/>
            <person name="Barton G.J."/>
            <person name="Westrop G.D."/>
            <person name="Mueller S."/>
            <person name="Dessi D."/>
            <person name="Fiori P.L."/>
            <person name="Ren Q."/>
            <person name="Paulsen I."/>
            <person name="Zhang H."/>
            <person name="Bastida-Corcuera F.D."/>
            <person name="Simoes-Barbosa A."/>
            <person name="Brown M.T."/>
            <person name="Hayes R.D."/>
            <person name="Mukherjee M."/>
            <person name="Okumura C.Y."/>
            <person name="Schneider R."/>
            <person name="Smith A.J."/>
            <person name="Vanacova S."/>
            <person name="Villalvazo M."/>
            <person name="Haas B.J."/>
            <person name="Pertea M."/>
            <person name="Feldblyum T.V."/>
            <person name="Utterback T.R."/>
            <person name="Shu C.L."/>
            <person name="Osoegawa K."/>
            <person name="de Jong P.J."/>
            <person name="Hrdy I."/>
            <person name="Horvathova L."/>
            <person name="Zubacova Z."/>
            <person name="Dolezal P."/>
            <person name="Malik S.B."/>
            <person name="Logsdon J.M. Jr."/>
            <person name="Henze K."/>
            <person name="Gupta A."/>
            <person name="Wang C.C."/>
            <person name="Dunne R.L."/>
            <person name="Upcroft J.A."/>
            <person name="Upcroft P."/>
            <person name="White O."/>
            <person name="Salzberg S.L."/>
            <person name="Tang P."/>
            <person name="Chiu C.-H."/>
            <person name="Lee Y.-S."/>
            <person name="Embley T.M."/>
            <person name="Coombs G.H."/>
            <person name="Mottram J.C."/>
            <person name="Tachezy J."/>
            <person name="Fraser-Liggett C.M."/>
            <person name="Johnson P.J."/>
        </authorList>
    </citation>
    <scope>NUCLEOTIDE SEQUENCE [LARGE SCALE GENOMIC DNA]</scope>
    <source>
        <strain evidence="6">G3</strain>
    </source>
</reference>
<protein>
    <submittedName>
        <fullName evidence="6">CAMK family protein kinase</fullName>
    </submittedName>
</protein>
<sequence>MLIDTELHNFQVRIPETFSHYTTQKLIGKGSYSVVAQAIDNKTNQVVACKVVSRKGITEAGYFYQLEKELRVLQSLNHPNIAQIYEVVYLEDIIIVVMEYCPNGDLLDYITSKNGLHPTEITEMLKQILSALVYLHSKGIAHRDLKPENIVLDEKFNLKLIDFGVCALTNSTHKTVVGSHLYIAPEVYFSQTYNPKLSDIWCLGVTIFVMKTACFPWPEMNEMKLMSLIKQNSIPMPQVNVPILDKLLRACLVVSPEGRLSAAELYTLIEEDQSDSTLALPKINQSTVYKSRSEFQTSVKLSIKDPQAFLHRHSKPMIFTPSQYSMFILKKRSKL</sequence>
<keyword evidence="2 3" id="KW-0067">ATP-binding</keyword>
<dbReference type="PROSITE" id="PS50011">
    <property type="entry name" value="PROTEIN_KINASE_DOM"/>
    <property type="match status" value="1"/>
</dbReference>
<dbReference type="InterPro" id="IPR000719">
    <property type="entry name" value="Prot_kinase_dom"/>
</dbReference>
<name>A2EV88_TRIV3</name>
<keyword evidence="7" id="KW-1185">Reference proteome</keyword>
<dbReference type="PANTHER" id="PTHR24348:SF70">
    <property type="entry name" value="PROTEIN KINASE DOMAIN CONTAINING PROTEIN"/>
    <property type="match status" value="1"/>
</dbReference>
<evidence type="ECO:0000313" key="7">
    <source>
        <dbReference type="Proteomes" id="UP000001542"/>
    </source>
</evidence>
<feature type="domain" description="Protein kinase" evidence="5">
    <location>
        <begin position="21"/>
        <end position="278"/>
    </location>
</feature>
<dbReference type="GO" id="GO:0004674">
    <property type="term" value="F:protein serine/threonine kinase activity"/>
    <property type="evidence" value="ECO:0000318"/>
    <property type="project" value="GO_Central"/>
</dbReference>
<keyword evidence="4" id="KW-0723">Serine/threonine-protein kinase</keyword>
<dbReference type="InterPro" id="IPR011009">
    <property type="entry name" value="Kinase-like_dom_sf"/>
</dbReference>
<dbReference type="VEuPathDB" id="TrichDB:TVAG_043480"/>
<organism evidence="6 7">
    <name type="scientific">Trichomonas vaginalis (strain ATCC PRA-98 / G3)</name>
    <dbReference type="NCBI Taxonomy" id="412133"/>
    <lineage>
        <taxon>Eukaryota</taxon>
        <taxon>Metamonada</taxon>
        <taxon>Parabasalia</taxon>
        <taxon>Trichomonadida</taxon>
        <taxon>Trichomonadidae</taxon>
        <taxon>Trichomonas</taxon>
    </lineage>
</organism>
<dbReference type="InParanoid" id="A2EV88"/>
<dbReference type="InterPro" id="IPR008271">
    <property type="entry name" value="Ser/Thr_kinase_AS"/>
</dbReference>
<dbReference type="InterPro" id="IPR017441">
    <property type="entry name" value="Protein_kinase_ATP_BS"/>
</dbReference>
<dbReference type="PROSITE" id="PS00108">
    <property type="entry name" value="PROTEIN_KINASE_ST"/>
    <property type="match status" value="1"/>
</dbReference>
<dbReference type="VEuPathDB" id="TrichDB:TVAGG3_0032540"/>
<keyword evidence="6" id="KW-0808">Transferase</keyword>
<dbReference type="GO" id="GO:0010506">
    <property type="term" value="P:regulation of autophagy"/>
    <property type="evidence" value="ECO:0007669"/>
    <property type="project" value="InterPro"/>
</dbReference>
<dbReference type="EMBL" id="DS113505">
    <property type="protein sequence ID" value="EAY03402.1"/>
    <property type="molecule type" value="Genomic_DNA"/>
</dbReference>
<dbReference type="Proteomes" id="UP000001542">
    <property type="component" value="Unassembled WGS sequence"/>
</dbReference>
<proteinExistence type="inferred from homology"/>
<accession>A2EV88</accession>
<dbReference type="PANTHER" id="PTHR24348">
    <property type="entry name" value="SERINE/THREONINE-PROTEIN KINASE UNC-51-RELATED"/>
    <property type="match status" value="1"/>
</dbReference>
<evidence type="ECO:0000313" key="6">
    <source>
        <dbReference type="EMBL" id="EAY03402.1"/>
    </source>
</evidence>